<sequence length="346" mass="38865">MEPSTAARVGLRSSSSHTVRSPRIALSEPVCLNQTLTLSDGRKLGYAEYGNPRDYPIFYFHGYPSSRLEGWGFGNSPQRHSYRLIVPDRPGFGLSSHQPRREILDWPADVQALATHLGLKRFAVLGCSGGGPYAIACAHSLPPHMLSGVAFLAGSPPWIAGTKDVTLSRRLLSSAAIHCPGILEMLLNRLFIGLRWMLESGPVTRWLDNWIDGMKRNKIKDWDEQQSEKQEELPTAEARRRVLRTSFEAFAQGSRAAVQEARLLSQDWGFKFEDVPYSGIRIWHGTKDTNAPIGMVRYMADRLPQPVFHELEENHYTMGHHLETVITDLMESEAEKKIGNETTCQV</sequence>
<dbReference type="OrthoDB" id="294702at2759"/>
<protein>
    <recommendedName>
        <fullName evidence="1">AB hydrolase-1 domain-containing protein</fullName>
    </recommendedName>
</protein>
<evidence type="ECO:0000313" key="3">
    <source>
        <dbReference type="Proteomes" id="UP001149165"/>
    </source>
</evidence>
<keyword evidence="3" id="KW-1185">Reference proteome</keyword>
<dbReference type="SUPFAM" id="SSF53474">
    <property type="entry name" value="alpha/beta-Hydrolases"/>
    <property type="match status" value="1"/>
</dbReference>
<name>A0A9W9FYR3_9EURO</name>
<dbReference type="Gene3D" id="3.40.50.1820">
    <property type="entry name" value="alpha/beta hydrolase"/>
    <property type="match status" value="1"/>
</dbReference>
<feature type="domain" description="AB hydrolase-1" evidence="1">
    <location>
        <begin position="55"/>
        <end position="156"/>
    </location>
</feature>
<dbReference type="PANTHER" id="PTHR45763">
    <property type="entry name" value="HYDROLASE, ALPHA/BETA FOLD FAMILY PROTEIN, EXPRESSED-RELATED"/>
    <property type="match status" value="1"/>
</dbReference>
<dbReference type="GO" id="GO:0017000">
    <property type="term" value="P:antibiotic biosynthetic process"/>
    <property type="evidence" value="ECO:0007669"/>
    <property type="project" value="UniProtKB-ARBA"/>
</dbReference>
<dbReference type="GO" id="GO:0072330">
    <property type="term" value="P:monocarboxylic acid biosynthetic process"/>
    <property type="evidence" value="ECO:0007669"/>
    <property type="project" value="UniProtKB-ARBA"/>
</dbReference>
<proteinExistence type="predicted"/>
<evidence type="ECO:0000313" key="2">
    <source>
        <dbReference type="EMBL" id="KAJ5108874.1"/>
    </source>
</evidence>
<dbReference type="AlphaFoldDB" id="A0A9W9FYR3"/>
<evidence type="ECO:0000259" key="1">
    <source>
        <dbReference type="Pfam" id="PF00561"/>
    </source>
</evidence>
<gene>
    <name evidence="2" type="ORF">N7456_005549</name>
</gene>
<dbReference type="PANTHER" id="PTHR45763:SF46">
    <property type="entry name" value="AB HYDROLASE-1 DOMAIN-CONTAINING PROTEIN"/>
    <property type="match status" value="1"/>
</dbReference>
<accession>A0A9W9FYR3</accession>
<dbReference type="Proteomes" id="UP001149165">
    <property type="component" value="Unassembled WGS sequence"/>
</dbReference>
<reference evidence="2" key="1">
    <citation type="submission" date="2022-11" db="EMBL/GenBank/DDBJ databases">
        <authorList>
            <person name="Petersen C."/>
        </authorList>
    </citation>
    <scope>NUCLEOTIDE SEQUENCE</scope>
    <source>
        <strain evidence="2">IBT 30069</strain>
    </source>
</reference>
<dbReference type="Pfam" id="PF00561">
    <property type="entry name" value="Abhydrolase_1"/>
    <property type="match status" value="1"/>
</dbReference>
<organism evidence="2 3">
    <name type="scientific">Penicillium angulare</name>
    <dbReference type="NCBI Taxonomy" id="116970"/>
    <lineage>
        <taxon>Eukaryota</taxon>
        <taxon>Fungi</taxon>
        <taxon>Dikarya</taxon>
        <taxon>Ascomycota</taxon>
        <taxon>Pezizomycotina</taxon>
        <taxon>Eurotiomycetes</taxon>
        <taxon>Eurotiomycetidae</taxon>
        <taxon>Eurotiales</taxon>
        <taxon>Aspergillaceae</taxon>
        <taxon>Penicillium</taxon>
    </lineage>
</organism>
<dbReference type="InterPro" id="IPR029058">
    <property type="entry name" value="AB_hydrolase_fold"/>
</dbReference>
<dbReference type="EMBL" id="JAPQKH010000003">
    <property type="protein sequence ID" value="KAJ5108874.1"/>
    <property type="molecule type" value="Genomic_DNA"/>
</dbReference>
<comment type="caution">
    <text evidence="2">The sequence shown here is derived from an EMBL/GenBank/DDBJ whole genome shotgun (WGS) entry which is preliminary data.</text>
</comment>
<dbReference type="InterPro" id="IPR000073">
    <property type="entry name" value="AB_hydrolase_1"/>
</dbReference>
<reference evidence="2" key="2">
    <citation type="journal article" date="2023" name="IMA Fungus">
        <title>Comparative genomic study of the Penicillium genus elucidates a diverse pangenome and 15 lateral gene transfer events.</title>
        <authorList>
            <person name="Petersen C."/>
            <person name="Sorensen T."/>
            <person name="Nielsen M.R."/>
            <person name="Sondergaard T.E."/>
            <person name="Sorensen J.L."/>
            <person name="Fitzpatrick D.A."/>
            <person name="Frisvad J.C."/>
            <person name="Nielsen K.L."/>
        </authorList>
    </citation>
    <scope>NUCLEOTIDE SEQUENCE</scope>
    <source>
        <strain evidence="2">IBT 30069</strain>
    </source>
</reference>